<accession>A0A644Y7H8</accession>
<dbReference type="SUPFAM" id="SSF56935">
    <property type="entry name" value="Porins"/>
    <property type="match status" value="1"/>
</dbReference>
<evidence type="ECO:0008006" key="2">
    <source>
        <dbReference type="Google" id="ProtNLM"/>
    </source>
</evidence>
<gene>
    <name evidence="1" type="ORF">SDC9_70375</name>
</gene>
<sequence length="507" mass="55606">MKKIFSTLAAIALSVTLFAQTSQDAIKYSQNFYEGSARTVAMGNAFTALGGDLGSLAINPAASGIYRYSEVFIAPSLSFNNSSVNYLSTKKDDNITRFGLSGLGVVFATNPKYHKKGDATFNFAFAINKVNDFSHRMSVSGETDKSSWLSSLANNISGIHAKSMDITNTYDPFRRSSAPWRAILAWNSNLLDTLPDSGRDYKAATENLSGLNIVIGGPLRQNFVRESTGNVSEAIINMGGKISDNLFIGFNLGLQSLSYDDYQQYSEKAVNPANFTSKFSEFKHTYRQKTTGVGINIKAGIIALPADGLRIGASVSTPTWYAMNDEWDETIFAAYSDGYTIPISSPIGEYNYNLSTPLRLNAGIAYTFGSYGLISADYEFVDYSMARLRSNGDKTAFNFENDQIKNNYKAVNNARLGIEIKPMQGFAVRGGYSYYQNPDKNAGSDLHYVSAGLGFIGKSGVFADFALQRRLSTEDFKLYSDAGSQRAPIGTLDDSRIKFMFTIGFRF</sequence>
<comment type="caution">
    <text evidence="1">The sequence shown here is derived from an EMBL/GenBank/DDBJ whole genome shotgun (WGS) entry which is preliminary data.</text>
</comment>
<organism evidence="1">
    <name type="scientific">bioreactor metagenome</name>
    <dbReference type="NCBI Taxonomy" id="1076179"/>
    <lineage>
        <taxon>unclassified sequences</taxon>
        <taxon>metagenomes</taxon>
        <taxon>ecological metagenomes</taxon>
    </lineage>
</organism>
<reference evidence="1" key="1">
    <citation type="submission" date="2019-08" db="EMBL/GenBank/DDBJ databases">
        <authorList>
            <person name="Kucharzyk K."/>
            <person name="Murdoch R.W."/>
            <person name="Higgins S."/>
            <person name="Loffler F."/>
        </authorList>
    </citation>
    <scope>NUCLEOTIDE SEQUENCE</scope>
</reference>
<dbReference type="AlphaFoldDB" id="A0A644Y7H8"/>
<dbReference type="Gene3D" id="2.40.160.60">
    <property type="entry name" value="Outer membrane protein transport protein (OMPP1/FadL/TodX)"/>
    <property type="match status" value="1"/>
</dbReference>
<proteinExistence type="predicted"/>
<evidence type="ECO:0000313" key="1">
    <source>
        <dbReference type="EMBL" id="MPM23898.1"/>
    </source>
</evidence>
<dbReference type="EMBL" id="VSSQ01004138">
    <property type="protein sequence ID" value="MPM23898.1"/>
    <property type="molecule type" value="Genomic_DNA"/>
</dbReference>
<name>A0A644Y7H8_9ZZZZ</name>
<protein>
    <recommendedName>
        <fullName evidence="2">Outer membrane protein transport protein (OMPP1/FadL/TodX)</fullName>
    </recommendedName>
</protein>